<organism evidence="8 9">
    <name type="scientific">Allofranklinella schreckenbergeri</name>
    <dbReference type="NCBI Taxonomy" id="1076744"/>
    <lineage>
        <taxon>Bacteria</taxon>
        <taxon>Pseudomonadati</taxon>
        <taxon>Pseudomonadota</taxon>
        <taxon>Betaproteobacteria</taxon>
        <taxon>Burkholderiales</taxon>
        <taxon>Comamonadaceae</taxon>
        <taxon>Allofranklinella</taxon>
    </lineage>
</organism>
<comment type="caution">
    <text evidence="8">The sequence shown here is derived from an EMBL/GenBank/DDBJ whole genome shotgun (WGS) entry which is preliminary data.</text>
</comment>
<evidence type="ECO:0000256" key="5">
    <source>
        <dbReference type="ARBA" id="ARBA00023136"/>
    </source>
</evidence>
<reference evidence="8 9" key="1">
    <citation type="submission" date="2018-10" db="EMBL/GenBank/DDBJ databases">
        <title>Comamonadaceae CDC group NO-1 genome sequencing and assembly.</title>
        <authorList>
            <person name="Bernier A.-M."/>
            <person name="Bernard K."/>
        </authorList>
    </citation>
    <scope>NUCLEOTIDE SEQUENCE [LARGE SCALE GENOMIC DNA]</scope>
    <source>
        <strain evidence="8 9">NML180581</strain>
    </source>
</reference>
<dbReference type="GO" id="GO:0009247">
    <property type="term" value="P:glycolipid biosynthetic process"/>
    <property type="evidence" value="ECO:0007669"/>
    <property type="project" value="UniProtKB-ARBA"/>
</dbReference>
<dbReference type="Proteomes" id="UP000281171">
    <property type="component" value="Unassembled WGS sequence"/>
</dbReference>
<protein>
    <submittedName>
        <fullName evidence="8">Lipid A biosynthesis acyltransferase</fullName>
    </submittedName>
</protein>
<evidence type="ECO:0000256" key="7">
    <source>
        <dbReference type="SAM" id="MobiDB-lite"/>
    </source>
</evidence>
<comment type="subcellular location">
    <subcellularLocation>
        <location evidence="1">Cell inner membrane</location>
    </subcellularLocation>
</comment>
<proteinExistence type="predicted"/>
<accession>A0A3M6QT57</accession>
<dbReference type="Pfam" id="PF03279">
    <property type="entry name" value="Lip_A_acyltrans"/>
    <property type="match status" value="1"/>
</dbReference>
<dbReference type="PANTHER" id="PTHR30606:SF9">
    <property type="entry name" value="LIPID A BIOSYNTHESIS LAUROYLTRANSFERASE"/>
    <property type="match status" value="1"/>
</dbReference>
<evidence type="ECO:0000256" key="2">
    <source>
        <dbReference type="ARBA" id="ARBA00022475"/>
    </source>
</evidence>
<evidence type="ECO:0000256" key="6">
    <source>
        <dbReference type="ARBA" id="ARBA00023315"/>
    </source>
</evidence>
<evidence type="ECO:0000313" key="8">
    <source>
        <dbReference type="EMBL" id="RMX06216.1"/>
    </source>
</evidence>
<evidence type="ECO:0000256" key="3">
    <source>
        <dbReference type="ARBA" id="ARBA00022519"/>
    </source>
</evidence>
<dbReference type="CDD" id="cd07984">
    <property type="entry name" value="LPLAT_LABLAT-like"/>
    <property type="match status" value="1"/>
</dbReference>
<gene>
    <name evidence="8" type="ORF">EBQ24_11305</name>
</gene>
<dbReference type="EMBL" id="RDQK01000031">
    <property type="protein sequence ID" value="RMX06216.1"/>
    <property type="molecule type" value="Genomic_DNA"/>
</dbReference>
<evidence type="ECO:0000256" key="4">
    <source>
        <dbReference type="ARBA" id="ARBA00022679"/>
    </source>
</evidence>
<keyword evidence="2" id="KW-1003">Cell membrane</keyword>
<name>A0A3M6QT57_9BURK</name>
<keyword evidence="4 8" id="KW-0808">Transferase</keyword>
<keyword evidence="5" id="KW-0472">Membrane</keyword>
<evidence type="ECO:0000256" key="1">
    <source>
        <dbReference type="ARBA" id="ARBA00004533"/>
    </source>
</evidence>
<dbReference type="PIRSF" id="PIRSF026649">
    <property type="entry name" value="MsbB"/>
    <property type="match status" value="1"/>
</dbReference>
<dbReference type="GO" id="GO:0016746">
    <property type="term" value="F:acyltransferase activity"/>
    <property type="evidence" value="ECO:0007669"/>
    <property type="project" value="UniProtKB-KW"/>
</dbReference>
<evidence type="ECO:0000313" key="9">
    <source>
        <dbReference type="Proteomes" id="UP000281171"/>
    </source>
</evidence>
<keyword evidence="6 8" id="KW-0012">Acyltransferase</keyword>
<dbReference type="AlphaFoldDB" id="A0A3M6QT57"/>
<dbReference type="GO" id="GO:0005886">
    <property type="term" value="C:plasma membrane"/>
    <property type="evidence" value="ECO:0007669"/>
    <property type="project" value="UniProtKB-SubCell"/>
</dbReference>
<dbReference type="InterPro" id="IPR004960">
    <property type="entry name" value="LipA_acyltrans"/>
</dbReference>
<dbReference type="PANTHER" id="PTHR30606">
    <property type="entry name" value="LIPID A BIOSYNTHESIS LAUROYL ACYLTRANSFERASE"/>
    <property type="match status" value="1"/>
</dbReference>
<sequence>MSAAPSPNAPPAAPPPPPPPRLGQRLGGWATIGLMRLLACLPLPLLRALGWALGQVLYMLARPRRRVTLINLRLCFPEESEAQRRRWARASFVYFCQTWLDRSWLWLAAPDKIRQRVRVRGIEHMRAPGPVILLAPHFYGLDAAGVAMALENTRTAVSIYTTQPNPVLNAWIKQRRARFGRVLLFNRAQGLRPVIKALREGGALFLLPDMNFGPRESIFVPFFGVPAATVASLPRFASMGGARVLPLLSRVTPGGYDIELLPTWGDFPSGDDVADTVRMNREVEAWIRTMPAQYFWVHKRFKTRPPGEPPVY</sequence>
<feature type="region of interest" description="Disordered" evidence="7">
    <location>
        <begin position="1"/>
        <end position="22"/>
    </location>
</feature>
<keyword evidence="3" id="KW-0997">Cell inner membrane</keyword>
<feature type="compositionally biased region" description="Pro residues" evidence="7">
    <location>
        <begin position="7"/>
        <end position="21"/>
    </location>
</feature>